<gene>
    <name evidence="1" type="ORF">GPUH_LOCUS2631</name>
</gene>
<keyword evidence="2" id="KW-1185">Reference proteome</keyword>
<evidence type="ECO:0000313" key="2">
    <source>
        <dbReference type="Proteomes" id="UP000271098"/>
    </source>
</evidence>
<name>A0A183D1P0_9BILA</name>
<organism evidence="3">
    <name type="scientific">Gongylonema pulchrum</name>
    <dbReference type="NCBI Taxonomy" id="637853"/>
    <lineage>
        <taxon>Eukaryota</taxon>
        <taxon>Metazoa</taxon>
        <taxon>Ecdysozoa</taxon>
        <taxon>Nematoda</taxon>
        <taxon>Chromadorea</taxon>
        <taxon>Rhabditida</taxon>
        <taxon>Spirurina</taxon>
        <taxon>Spiruromorpha</taxon>
        <taxon>Spiruroidea</taxon>
        <taxon>Gongylonematidae</taxon>
        <taxon>Gongylonema</taxon>
    </lineage>
</organism>
<dbReference type="WBParaSite" id="GPUH_0000263601-mRNA-1">
    <property type="protein sequence ID" value="GPUH_0000263601-mRNA-1"/>
    <property type="gene ID" value="GPUH_0000263601"/>
</dbReference>
<protein>
    <submittedName>
        <fullName evidence="1 3">Uncharacterized protein</fullName>
    </submittedName>
</protein>
<dbReference type="AlphaFoldDB" id="A0A183D1P0"/>
<evidence type="ECO:0000313" key="3">
    <source>
        <dbReference type="WBParaSite" id="GPUH_0000263601-mRNA-1"/>
    </source>
</evidence>
<reference evidence="3" key="1">
    <citation type="submission" date="2016-06" db="UniProtKB">
        <authorList>
            <consortium name="WormBaseParasite"/>
        </authorList>
    </citation>
    <scope>IDENTIFICATION</scope>
</reference>
<accession>A0A183D1P0</accession>
<sequence>MKHVVVEGVAVPAVLASSFNDPNPGRRPFSYTKRLPLCAQAQVTAALASSASTLAATASTAAALGLHSPHLLVSKVLPEEAMPSNIQYNTPMPIYSR</sequence>
<evidence type="ECO:0000313" key="1">
    <source>
        <dbReference type="EMBL" id="VDK35551.1"/>
    </source>
</evidence>
<dbReference type="Proteomes" id="UP000271098">
    <property type="component" value="Unassembled WGS sequence"/>
</dbReference>
<proteinExistence type="predicted"/>
<dbReference type="EMBL" id="UYRT01004084">
    <property type="protein sequence ID" value="VDK35551.1"/>
    <property type="molecule type" value="Genomic_DNA"/>
</dbReference>
<reference evidence="1 2" key="2">
    <citation type="submission" date="2018-11" db="EMBL/GenBank/DDBJ databases">
        <authorList>
            <consortium name="Pathogen Informatics"/>
        </authorList>
    </citation>
    <scope>NUCLEOTIDE SEQUENCE [LARGE SCALE GENOMIC DNA]</scope>
</reference>